<reference evidence="4 5" key="1">
    <citation type="journal article" date="2011" name="PLoS Genet.">
        <title>Finished genome of the fungal wheat pathogen Mycosphaerella graminicola reveals dispensome structure, chromosome plasticity, and stealth pathogenesis.</title>
        <authorList>
            <person name="Goodwin S.B."/>
            <person name="Ben M'barek S."/>
            <person name="Dhillon B."/>
            <person name="Wittenberg A.H.J."/>
            <person name="Crane C.F."/>
            <person name="Hane J.K."/>
            <person name="Foster A.J."/>
            <person name="Van der Lee T.A.J."/>
            <person name="Grimwood J."/>
            <person name="Aerts A."/>
            <person name="Antoniw J."/>
            <person name="Bailey A."/>
            <person name="Bluhm B."/>
            <person name="Bowler J."/>
            <person name="Bristow J."/>
            <person name="van der Burgt A."/>
            <person name="Canto-Canche B."/>
            <person name="Churchill A.C.L."/>
            <person name="Conde-Ferraez L."/>
            <person name="Cools H.J."/>
            <person name="Coutinho P.M."/>
            <person name="Csukai M."/>
            <person name="Dehal P."/>
            <person name="De Wit P."/>
            <person name="Donzelli B."/>
            <person name="van de Geest H.C."/>
            <person name="van Ham R.C.H.J."/>
            <person name="Hammond-Kosack K.E."/>
            <person name="Henrissat B."/>
            <person name="Kilian A."/>
            <person name="Kobayashi A.K."/>
            <person name="Koopmann E."/>
            <person name="Kourmpetis Y."/>
            <person name="Kuzniar A."/>
            <person name="Lindquist E."/>
            <person name="Lombard V."/>
            <person name="Maliepaard C."/>
            <person name="Martins N."/>
            <person name="Mehrabi R."/>
            <person name="Nap J.P.H."/>
            <person name="Ponomarenko A."/>
            <person name="Rudd J.J."/>
            <person name="Salamov A."/>
            <person name="Schmutz J."/>
            <person name="Schouten H.J."/>
            <person name="Shapiro H."/>
            <person name="Stergiopoulos I."/>
            <person name="Torriani S.F.F."/>
            <person name="Tu H."/>
            <person name="de Vries R.P."/>
            <person name="Waalwijk C."/>
            <person name="Ware S.B."/>
            <person name="Wiebenga A."/>
            <person name="Zwiers L.-H."/>
            <person name="Oliver R.P."/>
            <person name="Grigoriev I.V."/>
            <person name="Kema G.H.J."/>
        </authorList>
    </citation>
    <scope>NUCLEOTIDE SEQUENCE [LARGE SCALE GENOMIC DNA]</scope>
    <source>
        <strain evidence="5">CBS 115943 / IPO323</strain>
    </source>
</reference>
<gene>
    <name evidence="4" type="ORF">MYCGRDRAFT_107010</name>
</gene>
<keyword evidence="1" id="KW-0479">Metal-binding</keyword>
<dbReference type="KEGG" id="ztr:MYCGRDRAFT_107010"/>
<dbReference type="GeneID" id="13403116"/>
<evidence type="ECO:0000256" key="2">
    <source>
        <dbReference type="ARBA" id="ARBA00022833"/>
    </source>
</evidence>
<feature type="compositionally biased region" description="Basic residues" evidence="3">
    <location>
        <begin position="519"/>
        <end position="538"/>
    </location>
</feature>
<dbReference type="eggNOG" id="KOG1101">
    <property type="taxonomic scope" value="Eukaryota"/>
</dbReference>
<sequence length="825" mass="90647">MTAPAKDLNEFAARLATFTTSHHLAKRRASSNASKKKKDGTVEWPHEFPSGHALARAGFFYRPSHDSNDNVQCFMCSVKLDGWEATDDPVSEHLAHSSGCAWATSISVMREEGDLRKPEQRDPLSEELYAARTATFKSGDGWPHEGKKGWKCKISKMVEAGWVLDPTDETEDRDGVTCMYCNLSLDGWEPKDDPFVEHKRREPACPYFGLLEVYHGAEAANGKIKKTKGRGKASARSSIASKASRVSTQSIRGEVPSVAGSLGDMELDGDAAGVDDSIVTTATTASQVSTTTGKKKGGRTKAAAKGTKGKKKVDEEDRMEIEYPDIAASQQVEAQTDAPPAKTTRKGGRESKQLDSSVVEVSQMDIAPPKKATRTRKAKVTQPEPEPEPEPQPEPEHVPATPDVDAIEATRKSEVAAQLQEELDHSMEEPELIQRHIAKPQRGVKRNSEGVAKVDSSMFDEQPNDKPVVKGKRSRKPTKVSTASSDMDLESQLPHADSAQADRSTEAPQHEENEEVVKPKAKAASRKTKPKPKGKKASTARSSRSSKLSNQASELELDFEEHEDLERDELEIEKELERIAAEELAQAAVQTEQDQVDEFETSPSQGRISKDTAELEAHTEDEHEVPTEKHDSPPRISLQLGEHKSLMFSPTGSDKENLPSSVMAPSAKQTHPQLIMSPTKTSRIPLALGTPNRSPAKQFQSPSKQISHLTSNPPWQAVDLDTVLLASPQPTPGRVERQLVAAAGELTSPEKKMSVEEWVRFRAEQGEETLRRRLKALAEALINLQAHRLAGKSLWPIKVDQKSVDAGKYQWQGSRVIVAGLVQYH</sequence>
<protein>
    <recommendedName>
        <fullName evidence="6">BIR-domain-containing protein</fullName>
    </recommendedName>
</protein>
<feature type="compositionally biased region" description="Basic residues" evidence="3">
    <location>
        <begin position="436"/>
        <end position="445"/>
    </location>
</feature>
<evidence type="ECO:0000256" key="1">
    <source>
        <dbReference type="ARBA" id="ARBA00022723"/>
    </source>
</evidence>
<keyword evidence="2" id="KW-0862">Zinc</keyword>
<dbReference type="InterPro" id="IPR051190">
    <property type="entry name" value="Baculoviral_IAP"/>
</dbReference>
<dbReference type="SMART" id="SM00238">
    <property type="entry name" value="BIR"/>
    <property type="match status" value="2"/>
</dbReference>
<feature type="region of interest" description="Disordered" evidence="3">
    <location>
        <begin position="223"/>
        <end position="266"/>
    </location>
</feature>
<dbReference type="Pfam" id="PF00653">
    <property type="entry name" value="BIR"/>
    <property type="match status" value="2"/>
</dbReference>
<dbReference type="CDD" id="cd00022">
    <property type="entry name" value="BIR"/>
    <property type="match status" value="2"/>
</dbReference>
<evidence type="ECO:0000313" key="5">
    <source>
        <dbReference type="Proteomes" id="UP000008062"/>
    </source>
</evidence>
<feature type="compositionally biased region" description="Basic residues" evidence="3">
    <location>
        <begin position="223"/>
        <end position="233"/>
    </location>
</feature>
<organism evidence="4 5">
    <name type="scientific">Zymoseptoria tritici (strain CBS 115943 / IPO323)</name>
    <name type="common">Speckled leaf blotch fungus</name>
    <name type="synonym">Septoria tritici</name>
    <dbReference type="NCBI Taxonomy" id="336722"/>
    <lineage>
        <taxon>Eukaryota</taxon>
        <taxon>Fungi</taxon>
        <taxon>Dikarya</taxon>
        <taxon>Ascomycota</taxon>
        <taxon>Pezizomycotina</taxon>
        <taxon>Dothideomycetes</taxon>
        <taxon>Dothideomycetidae</taxon>
        <taxon>Mycosphaerellales</taxon>
        <taxon>Mycosphaerellaceae</taxon>
        <taxon>Zymoseptoria</taxon>
    </lineage>
</organism>
<feature type="region of interest" description="Disordered" evidence="3">
    <location>
        <begin position="585"/>
        <end position="670"/>
    </location>
</feature>
<dbReference type="InParanoid" id="F9WXS5"/>
<dbReference type="HOGENOM" id="CLU_010318_1_0_1"/>
<keyword evidence="5" id="KW-1185">Reference proteome</keyword>
<dbReference type="SUPFAM" id="SSF57924">
    <property type="entry name" value="Inhibitor of apoptosis (IAP) repeat"/>
    <property type="match status" value="2"/>
</dbReference>
<proteinExistence type="predicted"/>
<feature type="compositionally biased region" description="Basic and acidic residues" evidence="3">
    <location>
        <begin position="422"/>
        <end position="434"/>
    </location>
</feature>
<dbReference type="Gene3D" id="1.10.1170.10">
    <property type="entry name" value="Inhibitor Of Apoptosis Protein (2mihbC-IAP-1), Chain A"/>
    <property type="match status" value="2"/>
</dbReference>
<dbReference type="Proteomes" id="UP000008062">
    <property type="component" value="Chromosome 1"/>
</dbReference>
<feature type="compositionally biased region" description="Acidic residues" evidence="3">
    <location>
        <begin position="555"/>
        <end position="564"/>
    </location>
</feature>
<dbReference type="OMA" id="DEHYNRS"/>
<dbReference type="PROSITE" id="PS50143">
    <property type="entry name" value="BIR_REPEAT_2"/>
    <property type="match status" value="2"/>
</dbReference>
<feature type="compositionally biased region" description="Basic residues" evidence="3">
    <location>
        <begin position="469"/>
        <end position="478"/>
    </location>
</feature>
<dbReference type="AlphaFoldDB" id="F9WXS5"/>
<evidence type="ECO:0000313" key="4">
    <source>
        <dbReference type="EMBL" id="EGP91080.1"/>
    </source>
</evidence>
<name>F9WXS5_ZYMTI</name>
<accession>F9WXS5</accession>
<feature type="compositionally biased region" description="Basic and acidic residues" evidence="3">
    <location>
        <begin position="608"/>
        <end position="633"/>
    </location>
</feature>
<feature type="compositionally biased region" description="Low complexity" evidence="3">
    <location>
        <begin position="539"/>
        <end position="554"/>
    </location>
</feature>
<dbReference type="EMBL" id="CM001196">
    <property type="protein sequence ID" value="EGP91080.1"/>
    <property type="molecule type" value="Genomic_DNA"/>
</dbReference>
<dbReference type="GO" id="GO:0046872">
    <property type="term" value="F:metal ion binding"/>
    <property type="evidence" value="ECO:0007669"/>
    <property type="project" value="UniProtKB-KW"/>
</dbReference>
<feature type="compositionally biased region" description="Low complexity" evidence="3">
    <location>
        <begin position="234"/>
        <end position="247"/>
    </location>
</feature>
<dbReference type="InterPro" id="IPR001370">
    <property type="entry name" value="BIR_rpt"/>
</dbReference>
<dbReference type="PANTHER" id="PTHR46771">
    <property type="entry name" value="DETERIN"/>
    <property type="match status" value="1"/>
</dbReference>
<feature type="region of interest" description="Disordered" evidence="3">
    <location>
        <begin position="285"/>
        <end position="564"/>
    </location>
</feature>
<evidence type="ECO:0000256" key="3">
    <source>
        <dbReference type="SAM" id="MobiDB-lite"/>
    </source>
</evidence>
<dbReference type="OrthoDB" id="2196114at2759"/>
<dbReference type="PANTHER" id="PTHR46771:SF5">
    <property type="entry name" value="DETERIN"/>
    <property type="match status" value="1"/>
</dbReference>
<dbReference type="RefSeq" id="XP_003856104.1">
    <property type="nucleotide sequence ID" value="XM_003856056.1"/>
</dbReference>
<evidence type="ECO:0008006" key="6">
    <source>
        <dbReference type="Google" id="ProtNLM"/>
    </source>
</evidence>
<feature type="compositionally biased region" description="Basic and acidic residues" evidence="3">
    <location>
        <begin position="503"/>
        <end position="518"/>
    </location>
</feature>
<dbReference type="STRING" id="336722.F9WXS5"/>